<proteinExistence type="predicted"/>
<feature type="region of interest" description="Disordered" evidence="1">
    <location>
        <begin position="227"/>
        <end position="302"/>
    </location>
</feature>
<name>A0AAD5DZQ1_UMBRA</name>
<evidence type="ECO:0000313" key="3">
    <source>
        <dbReference type="Proteomes" id="UP001206595"/>
    </source>
</evidence>
<accession>A0AAD5DZQ1</accession>
<evidence type="ECO:0000256" key="1">
    <source>
        <dbReference type="SAM" id="MobiDB-lite"/>
    </source>
</evidence>
<feature type="compositionally biased region" description="Polar residues" evidence="1">
    <location>
        <begin position="287"/>
        <end position="302"/>
    </location>
</feature>
<dbReference type="RefSeq" id="XP_051440342.1">
    <property type="nucleotide sequence ID" value="XM_051592454.1"/>
</dbReference>
<dbReference type="Proteomes" id="UP001206595">
    <property type="component" value="Unassembled WGS sequence"/>
</dbReference>
<dbReference type="EMBL" id="MU620986">
    <property type="protein sequence ID" value="KAI8575338.1"/>
    <property type="molecule type" value="Genomic_DNA"/>
</dbReference>
<reference evidence="2" key="2">
    <citation type="journal article" date="2022" name="Proc. Natl. Acad. Sci. U.S.A.">
        <title>Diploid-dominant life cycles characterize the early evolution of Fungi.</title>
        <authorList>
            <person name="Amses K.R."/>
            <person name="Simmons D.R."/>
            <person name="Longcore J.E."/>
            <person name="Mondo S.J."/>
            <person name="Seto K."/>
            <person name="Jeronimo G.H."/>
            <person name="Bonds A.E."/>
            <person name="Quandt C.A."/>
            <person name="Davis W.J."/>
            <person name="Chang Y."/>
            <person name="Federici B.A."/>
            <person name="Kuo A."/>
            <person name="LaButti K."/>
            <person name="Pangilinan J."/>
            <person name="Andreopoulos W."/>
            <person name="Tritt A."/>
            <person name="Riley R."/>
            <person name="Hundley H."/>
            <person name="Johnson J."/>
            <person name="Lipzen A."/>
            <person name="Barry K."/>
            <person name="Lang B.F."/>
            <person name="Cuomo C.A."/>
            <person name="Buchler N.E."/>
            <person name="Grigoriev I.V."/>
            <person name="Spatafora J.W."/>
            <person name="Stajich J.E."/>
            <person name="James T.Y."/>
        </authorList>
    </citation>
    <scope>NUCLEOTIDE SEQUENCE</scope>
    <source>
        <strain evidence="2">AG</strain>
    </source>
</reference>
<dbReference type="AlphaFoldDB" id="A0AAD5DZQ1"/>
<feature type="compositionally biased region" description="Low complexity" evidence="1">
    <location>
        <begin position="243"/>
        <end position="268"/>
    </location>
</feature>
<evidence type="ECO:0000313" key="2">
    <source>
        <dbReference type="EMBL" id="KAI8575338.1"/>
    </source>
</evidence>
<reference evidence="2" key="1">
    <citation type="submission" date="2021-06" db="EMBL/GenBank/DDBJ databases">
        <authorList>
            <consortium name="DOE Joint Genome Institute"/>
            <person name="Mondo S.J."/>
            <person name="Amses K.R."/>
            <person name="Simmons D.R."/>
            <person name="Longcore J.E."/>
            <person name="Seto K."/>
            <person name="Alves G.H."/>
            <person name="Bonds A.E."/>
            <person name="Quandt C.A."/>
            <person name="Davis W.J."/>
            <person name="Chang Y."/>
            <person name="Letcher P.M."/>
            <person name="Powell M.J."/>
            <person name="Kuo A."/>
            <person name="Labutti K."/>
            <person name="Pangilinan J."/>
            <person name="Andreopoulos W."/>
            <person name="Tritt A."/>
            <person name="Riley R."/>
            <person name="Hundley H."/>
            <person name="Johnson J."/>
            <person name="Lipzen A."/>
            <person name="Barry K."/>
            <person name="Berbee M.L."/>
            <person name="Buchler N.E."/>
            <person name="Grigoriev I.V."/>
            <person name="Spatafora J.W."/>
            <person name="Stajich J.E."/>
            <person name="James T.Y."/>
        </authorList>
    </citation>
    <scope>NUCLEOTIDE SEQUENCE</scope>
    <source>
        <strain evidence="2">AG</strain>
    </source>
</reference>
<feature type="compositionally biased region" description="Basic and acidic residues" evidence="1">
    <location>
        <begin position="227"/>
        <end position="240"/>
    </location>
</feature>
<comment type="caution">
    <text evidence="2">The sequence shown here is derived from an EMBL/GenBank/DDBJ whole genome shotgun (WGS) entry which is preliminary data.</text>
</comment>
<keyword evidence="3" id="KW-1185">Reference proteome</keyword>
<sequence>MTLEFPAPIHFLLVAPDPRNHSIIDVKRKDTGALVYRKIRHMVPNLYALSLIRPDTYSVLTETQSLSSSSKEKVIVLQEPENSVRVRLNGRLGFEWIFEWEGHKLRWIKESPLSNTLECHVLCTDMEICVAQYLPRNGIKGSYFGVYSVWESNLGLCELKDPLGLKLTMMTILFTFFDKSDDDKRKKKDINYQLELEFQDLTLETQNIMDQTKLHKLDLETDKMLMKAQQKEDKRTEKQLKRSSAYSSTTTSPALSPIPSPSSSSTYADVAPSTKTTKRSAPLLRSFSYSSRDTRNRSPNKLTSFLTPFTKVSAAPDDSLAQKPVRHHQRALSVGVTDMSSVTSYHRY</sequence>
<gene>
    <name evidence="2" type="ORF">K450DRAFT_262285</name>
</gene>
<dbReference type="GeneID" id="75917797"/>
<organism evidence="2 3">
    <name type="scientific">Umbelopsis ramanniana AG</name>
    <dbReference type="NCBI Taxonomy" id="1314678"/>
    <lineage>
        <taxon>Eukaryota</taxon>
        <taxon>Fungi</taxon>
        <taxon>Fungi incertae sedis</taxon>
        <taxon>Mucoromycota</taxon>
        <taxon>Mucoromycotina</taxon>
        <taxon>Umbelopsidomycetes</taxon>
        <taxon>Umbelopsidales</taxon>
        <taxon>Umbelopsidaceae</taxon>
        <taxon>Umbelopsis</taxon>
    </lineage>
</organism>
<protein>
    <submittedName>
        <fullName evidence="2">Uncharacterized protein</fullName>
    </submittedName>
</protein>